<feature type="compositionally biased region" description="Low complexity" evidence="1">
    <location>
        <begin position="61"/>
        <end position="72"/>
    </location>
</feature>
<sequence>MAVSEAETSFNREDSDTYDAKDPLQLRNNIKQLILKYQEGEIDIERCVSETIELCSRAKRNSSSASTSMNSTQRRRSSIFDLPPPQTGRRKSSTYDANGNVRNEETVLYQNKDID</sequence>
<proteinExistence type="predicted"/>
<dbReference type="EMBL" id="CAJOBA010003766">
    <property type="protein sequence ID" value="CAF3692307.1"/>
    <property type="molecule type" value="Genomic_DNA"/>
</dbReference>
<evidence type="ECO:0000313" key="4">
    <source>
        <dbReference type="EMBL" id="CAF3646722.1"/>
    </source>
</evidence>
<dbReference type="EMBL" id="CAJNOQ010001001">
    <property type="protein sequence ID" value="CAF0859085.1"/>
    <property type="molecule type" value="Genomic_DNA"/>
</dbReference>
<evidence type="ECO:0000313" key="5">
    <source>
        <dbReference type="EMBL" id="CAF3692307.1"/>
    </source>
</evidence>
<name>A0A813WQ93_9BILA</name>
<dbReference type="Proteomes" id="UP000681722">
    <property type="component" value="Unassembled WGS sequence"/>
</dbReference>
<reference evidence="2" key="1">
    <citation type="submission" date="2021-02" db="EMBL/GenBank/DDBJ databases">
        <authorList>
            <person name="Nowell W R."/>
        </authorList>
    </citation>
    <scope>NUCLEOTIDE SEQUENCE</scope>
</reference>
<evidence type="ECO:0000313" key="2">
    <source>
        <dbReference type="EMBL" id="CAF0859085.1"/>
    </source>
</evidence>
<organism evidence="2 6">
    <name type="scientific">Didymodactylos carnosus</name>
    <dbReference type="NCBI Taxonomy" id="1234261"/>
    <lineage>
        <taxon>Eukaryota</taxon>
        <taxon>Metazoa</taxon>
        <taxon>Spiralia</taxon>
        <taxon>Gnathifera</taxon>
        <taxon>Rotifera</taxon>
        <taxon>Eurotatoria</taxon>
        <taxon>Bdelloidea</taxon>
        <taxon>Philodinida</taxon>
        <taxon>Philodinidae</taxon>
        <taxon>Didymodactylos</taxon>
    </lineage>
</organism>
<dbReference type="Proteomes" id="UP000682733">
    <property type="component" value="Unassembled WGS sequence"/>
</dbReference>
<feature type="region of interest" description="Disordered" evidence="1">
    <location>
        <begin position="57"/>
        <end position="115"/>
    </location>
</feature>
<gene>
    <name evidence="2" type="ORF">GPM918_LOCUS6488</name>
    <name evidence="3" type="ORF">OVA965_LOCUS10253</name>
    <name evidence="4" type="ORF">SRO942_LOCUS6488</name>
    <name evidence="5" type="ORF">TMI583_LOCUS10248</name>
</gene>
<dbReference type="Proteomes" id="UP000677228">
    <property type="component" value="Unassembled WGS sequence"/>
</dbReference>
<dbReference type="EMBL" id="CAJOBC010001001">
    <property type="protein sequence ID" value="CAF3646722.1"/>
    <property type="molecule type" value="Genomic_DNA"/>
</dbReference>
<comment type="caution">
    <text evidence="2">The sequence shown here is derived from an EMBL/GenBank/DDBJ whole genome shotgun (WGS) entry which is preliminary data.</text>
</comment>
<dbReference type="AlphaFoldDB" id="A0A813WQ93"/>
<accession>A0A813WQ93</accession>
<evidence type="ECO:0000313" key="6">
    <source>
        <dbReference type="Proteomes" id="UP000663829"/>
    </source>
</evidence>
<protein>
    <submittedName>
        <fullName evidence="2">Uncharacterized protein</fullName>
    </submittedName>
</protein>
<evidence type="ECO:0000313" key="3">
    <source>
        <dbReference type="EMBL" id="CAF0913644.1"/>
    </source>
</evidence>
<dbReference type="Proteomes" id="UP000663829">
    <property type="component" value="Unassembled WGS sequence"/>
</dbReference>
<feature type="region of interest" description="Disordered" evidence="1">
    <location>
        <begin position="1"/>
        <end position="21"/>
    </location>
</feature>
<dbReference type="EMBL" id="CAJNOK010003766">
    <property type="protein sequence ID" value="CAF0913644.1"/>
    <property type="molecule type" value="Genomic_DNA"/>
</dbReference>
<keyword evidence="6" id="KW-1185">Reference proteome</keyword>
<feature type="compositionally biased region" description="Basic and acidic residues" evidence="1">
    <location>
        <begin position="10"/>
        <end position="21"/>
    </location>
</feature>
<evidence type="ECO:0000256" key="1">
    <source>
        <dbReference type="SAM" id="MobiDB-lite"/>
    </source>
</evidence>